<reference evidence="2" key="1">
    <citation type="journal article" date="2014" name="Int. J. Syst. Evol. Microbiol.">
        <title>Complete genome sequence of Corynebacterium casei LMG S-19264T (=DSM 44701T), isolated from a smear-ripened cheese.</title>
        <authorList>
            <consortium name="US DOE Joint Genome Institute (JGI-PGF)"/>
            <person name="Walter F."/>
            <person name="Albersmeier A."/>
            <person name="Kalinowski J."/>
            <person name="Ruckert C."/>
        </authorList>
    </citation>
    <scope>NUCLEOTIDE SEQUENCE</scope>
    <source>
        <strain evidence="2">CGMCC 1.12506</strain>
    </source>
</reference>
<dbReference type="Pfam" id="PF04389">
    <property type="entry name" value="Peptidase_M28"/>
    <property type="match status" value="1"/>
</dbReference>
<accession>A0A917DFA8</accession>
<dbReference type="PANTHER" id="PTHR12147">
    <property type="entry name" value="METALLOPEPTIDASE M28 FAMILY MEMBER"/>
    <property type="match status" value="1"/>
</dbReference>
<reference evidence="2" key="2">
    <citation type="submission" date="2020-09" db="EMBL/GenBank/DDBJ databases">
        <authorList>
            <person name="Sun Q."/>
            <person name="Zhou Y."/>
        </authorList>
    </citation>
    <scope>NUCLEOTIDE SEQUENCE</scope>
    <source>
        <strain evidence="2">CGMCC 1.12506</strain>
    </source>
</reference>
<comment type="caution">
    <text evidence="2">The sequence shown here is derived from an EMBL/GenBank/DDBJ whole genome shotgun (WGS) entry which is preliminary data.</text>
</comment>
<evidence type="ECO:0000259" key="1">
    <source>
        <dbReference type="Pfam" id="PF04389"/>
    </source>
</evidence>
<organism evidence="2 3">
    <name type="scientific">Flavobacterium orientale</name>
    <dbReference type="NCBI Taxonomy" id="1756020"/>
    <lineage>
        <taxon>Bacteria</taxon>
        <taxon>Pseudomonadati</taxon>
        <taxon>Bacteroidota</taxon>
        <taxon>Flavobacteriia</taxon>
        <taxon>Flavobacteriales</taxon>
        <taxon>Flavobacteriaceae</taxon>
        <taxon>Flavobacterium</taxon>
    </lineage>
</organism>
<dbReference type="SUPFAM" id="SSF53187">
    <property type="entry name" value="Zn-dependent exopeptidases"/>
    <property type="match status" value="1"/>
</dbReference>
<evidence type="ECO:0000313" key="2">
    <source>
        <dbReference type="EMBL" id="GGD32368.1"/>
    </source>
</evidence>
<dbReference type="AlphaFoldDB" id="A0A917DFA8"/>
<dbReference type="Proteomes" id="UP000625735">
    <property type="component" value="Unassembled WGS sequence"/>
</dbReference>
<name>A0A917DFA8_9FLAO</name>
<dbReference type="GO" id="GO:0006508">
    <property type="term" value="P:proteolysis"/>
    <property type="evidence" value="ECO:0007669"/>
    <property type="project" value="InterPro"/>
</dbReference>
<dbReference type="InterPro" id="IPR007484">
    <property type="entry name" value="Peptidase_M28"/>
</dbReference>
<gene>
    <name evidence="2" type="ORF">GCM10011343_23040</name>
</gene>
<proteinExistence type="predicted"/>
<sequence length="324" mass="36932">MNSIKYISISGLFSMLFVLPIFSQSASVAVSEKMVYSVSKDSVSTRLEYLTSDLLEGRYTGTKGGELAAVHLENYFKSLSISPYFESYRDKLSNFEKSAYNIVGFLEGTDPKLKDEFIIFSAHYDHIGIIDKKVEKDSIANGANDNATGCLAVAEIARYFSSQKNNKRSILFVFFSGEEKGLLGSRHLAAKLKSENFNLYSMLNFEMIGVPMKRDFLTYITGYNKSNMAEKLNEYAGKKTVGFLQAELHYRLFMASDNFPFFLEFNVPAQTVSTFDFENYEYYHHVSDDFSQMNTEFMTDYIQEMLPIVTKMVNASEKEIVLKK</sequence>
<feature type="domain" description="Peptidase M28" evidence="1">
    <location>
        <begin position="101"/>
        <end position="301"/>
    </location>
</feature>
<dbReference type="PANTHER" id="PTHR12147:SF26">
    <property type="entry name" value="PEPTIDASE M28 DOMAIN-CONTAINING PROTEIN"/>
    <property type="match status" value="1"/>
</dbReference>
<dbReference type="InterPro" id="IPR045175">
    <property type="entry name" value="M28_fam"/>
</dbReference>
<keyword evidence="3" id="KW-1185">Reference proteome</keyword>
<dbReference type="GO" id="GO:0008235">
    <property type="term" value="F:metalloexopeptidase activity"/>
    <property type="evidence" value="ECO:0007669"/>
    <property type="project" value="InterPro"/>
</dbReference>
<protein>
    <submittedName>
        <fullName evidence="2">Peptidase M28</fullName>
    </submittedName>
</protein>
<dbReference type="RefSeq" id="WP_188362730.1">
    <property type="nucleotide sequence ID" value="NZ_BMFG01000009.1"/>
</dbReference>
<dbReference type="Gene3D" id="3.40.630.10">
    <property type="entry name" value="Zn peptidases"/>
    <property type="match status" value="1"/>
</dbReference>
<evidence type="ECO:0000313" key="3">
    <source>
        <dbReference type="Proteomes" id="UP000625735"/>
    </source>
</evidence>
<dbReference type="EMBL" id="BMFG01000009">
    <property type="protein sequence ID" value="GGD32368.1"/>
    <property type="molecule type" value="Genomic_DNA"/>
</dbReference>